<keyword evidence="3" id="KW-1185">Reference proteome</keyword>
<evidence type="ECO:0000256" key="1">
    <source>
        <dbReference type="SAM" id="MobiDB-lite"/>
    </source>
</evidence>
<proteinExistence type="predicted"/>
<organism evidence="2 3">
    <name type="scientific">Tritrichomonas musculus</name>
    <dbReference type="NCBI Taxonomy" id="1915356"/>
    <lineage>
        <taxon>Eukaryota</taxon>
        <taxon>Metamonada</taxon>
        <taxon>Parabasalia</taxon>
        <taxon>Tritrichomonadida</taxon>
        <taxon>Tritrichomonadidae</taxon>
        <taxon>Tritrichomonas</taxon>
    </lineage>
</organism>
<sequence>MNEVISGVNEENTRWLTGEETEQIRINYNVAFQRTSPFTNLRLITTAKITPKIIKQLESGSPYGKEGTEEDKKYSQMISMSITENLCDKLATPYFIHNFETQTLPYPFPEEKAAPLSQNTKVENELLDDPEYINNH</sequence>
<evidence type="ECO:0000313" key="2">
    <source>
        <dbReference type="EMBL" id="KAK8878219.1"/>
    </source>
</evidence>
<feature type="region of interest" description="Disordered" evidence="1">
    <location>
        <begin position="110"/>
        <end position="136"/>
    </location>
</feature>
<gene>
    <name evidence="2" type="ORF">M9Y10_004984</name>
</gene>
<accession>A0ABR2JKJ5</accession>
<feature type="compositionally biased region" description="Acidic residues" evidence="1">
    <location>
        <begin position="125"/>
        <end position="136"/>
    </location>
</feature>
<name>A0ABR2JKJ5_9EUKA</name>
<dbReference type="EMBL" id="JAPFFF010000011">
    <property type="protein sequence ID" value="KAK8878219.1"/>
    <property type="molecule type" value="Genomic_DNA"/>
</dbReference>
<evidence type="ECO:0000313" key="3">
    <source>
        <dbReference type="Proteomes" id="UP001470230"/>
    </source>
</evidence>
<reference evidence="2 3" key="1">
    <citation type="submission" date="2024-04" db="EMBL/GenBank/DDBJ databases">
        <title>Tritrichomonas musculus Genome.</title>
        <authorList>
            <person name="Alves-Ferreira E."/>
            <person name="Grigg M."/>
            <person name="Lorenzi H."/>
            <person name="Galac M."/>
        </authorList>
    </citation>
    <scope>NUCLEOTIDE SEQUENCE [LARGE SCALE GENOMIC DNA]</scope>
    <source>
        <strain evidence="2 3">EAF2021</strain>
    </source>
</reference>
<protein>
    <submittedName>
        <fullName evidence="2">Uncharacterized protein</fullName>
    </submittedName>
</protein>
<dbReference type="Proteomes" id="UP001470230">
    <property type="component" value="Unassembled WGS sequence"/>
</dbReference>
<comment type="caution">
    <text evidence="2">The sequence shown here is derived from an EMBL/GenBank/DDBJ whole genome shotgun (WGS) entry which is preliminary data.</text>
</comment>